<dbReference type="InParanoid" id="A0A7C8IRC8"/>
<dbReference type="Proteomes" id="UP000481858">
    <property type="component" value="Unassembled WGS sequence"/>
</dbReference>
<dbReference type="PANTHER" id="PTHR12022">
    <property type="entry name" value="UBIQUINOL-CYTOCHROME C REDUCTASE COMPLEX 14 KD PROTEIN"/>
    <property type="match status" value="1"/>
</dbReference>
<evidence type="ECO:0000256" key="5">
    <source>
        <dbReference type="ARBA" id="ARBA00022792"/>
    </source>
</evidence>
<dbReference type="SUPFAM" id="SSF81524">
    <property type="entry name" value="14 kDa protein of cytochrome bc1 complex (Ubiquinol-cytochrome c reductase)"/>
    <property type="match status" value="1"/>
</dbReference>
<proteinExistence type="inferred from homology"/>
<sequence length="175" mass="19397">MTSLLADSTVQGAILPGKPMTFALTAQAPSTSKPSPSSSPQPANTTKPPSTMSYPSLAPFVVKRPWLRNLLTPIASWYSNAAGYRQLGLLSDDLIVEENEDVLKALQRLSPQEAYDRVYRLRRAIQCSVTHKLLPKDQWTKPEDDVPYLTPLIQQIRAAELEKESLDTLTIVKGH</sequence>
<dbReference type="FunFam" id="1.10.1090.10:FF:000001">
    <property type="entry name" value="Cytochrome b-c1 complex subunit 7"/>
    <property type="match status" value="1"/>
</dbReference>
<protein>
    <recommendedName>
        <fullName evidence="9">Complex III subunit 7</fullName>
    </recommendedName>
</protein>
<dbReference type="FunCoup" id="A0A7C8IRC8">
    <property type="interactions" value="170"/>
</dbReference>
<dbReference type="OrthoDB" id="425749at2759"/>
<evidence type="ECO:0000256" key="2">
    <source>
        <dbReference type="ARBA" id="ARBA00008554"/>
    </source>
</evidence>
<keyword evidence="7" id="KW-0496">Mitochondrion</keyword>
<gene>
    <name evidence="11" type="ORF">GQX73_g6480</name>
</gene>
<comment type="similarity">
    <text evidence="2">Belongs to the UQCRB/QCR7 family.</text>
</comment>
<reference evidence="11 12" key="1">
    <citation type="submission" date="2019-12" db="EMBL/GenBank/DDBJ databases">
        <title>Draft genome sequence of the ascomycete Xylaria multiplex DSM 110363.</title>
        <authorList>
            <person name="Buettner E."/>
            <person name="Kellner H."/>
        </authorList>
    </citation>
    <scope>NUCLEOTIDE SEQUENCE [LARGE SCALE GENOMIC DNA]</scope>
    <source>
        <strain evidence="11 12">DSM 110363</strain>
    </source>
</reference>
<evidence type="ECO:0000313" key="12">
    <source>
        <dbReference type="Proteomes" id="UP000481858"/>
    </source>
</evidence>
<dbReference type="GO" id="GO:0006122">
    <property type="term" value="P:mitochondrial electron transport, ubiquinol to cytochrome c"/>
    <property type="evidence" value="ECO:0007669"/>
    <property type="project" value="InterPro"/>
</dbReference>
<comment type="subcellular location">
    <subcellularLocation>
        <location evidence="1">Mitochondrion inner membrane</location>
        <topology evidence="1">Peripheral membrane protein</topology>
        <orientation evidence="1">Matrix side</orientation>
    </subcellularLocation>
</comment>
<keyword evidence="3" id="KW-0813">Transport</keyword>
<evidence type="ECO:0000256" key="9">
    <source>
        <dbReference type="ARBA" id="ARBA00031684"/>
    </source>
</evidence>
<dbReference type="EMBL" id="WUBL01000074">
    <property type="protein sequence ID" value="KAF2967105.1"/>
    <property type="molecule type" value="Genomic_DNA"/>
</dbReference>
<evidence type="ECO:0000256" key="6">
    <source>
        <dbReference type="ARBA" id="ARBA00022982"/>
    </source>
</evidence>
<evidence type="ECO:0000256" key="3">
    <source>
        <dbReference type="ARBA" id="ARBA00022448"/>
    </source>
</evidence>
<evidence type="ECO:0000256" key="7">
    <source>
        <dbReference type="ARBA" id="ARBA00023128"/>
    </source>
</evidence>
<dbReference type="Gene3D" id="1.10.1090.10">
    <property type="entry name" value="Cytochrome b-c1 complex subunit 7"/>
    <property type="match status" value="1"/>
</dbReference>
<comment type="caution">
    <text evidence="11">The sequence shown here is derived from an EMBL/GenBank/DDBJ whole genome shotgun (WGS) entry which is preliminary data.</text>
</comment>
<feature type="region of interest" description="Disordered" evidence="10">
    <location>
        <begin position="25"/>
        <end position="51"/>
    </location>
</feature>
<dbReference type="AlphaFoldDB" id="A0A7C8IRC8"/>
<keyword evidence="5" id="KW-0999">Mitochondrion inner membrane</keyword>
<keyword evidence="8" id="KW-0472">Membrane</keyword>
<evidence type="ECO:0000256" key="8">
    <source>
        <dbReference type="ARBA" id="ARBA00023136"/>
    </source>
</evidence>
<feature type="compositionally biased region" description="Low complexity" evidence="10">
    <location>
        <begin position="25"/>
        <end position="43"/>
    </location>
</feature>
<evidence type="ECO:0000256" key="10">
    <source>
        <dbReference type="SAM" id="MobiDB-lite"/>
    </source>
</evidence>
<evidence type="ECO:0000256" key="4">
    <source>
        <dbReference type="ARBA" id="ARBA00022660"/>
    </source>
</evidence>
<organism evidence="11 12">
    <name type="scientific">Xylaria multiplex</name>
    <dbReference type="NCBI Taxonomy" id="323545"/>
    <lineage>
        <taxon>Eukaryota</taxon>
        <taxon>Fungi</taxon>
        <taxon>Dikarya</taxon>
        <taxon>Ascomycota</taxon>
        <taxon>Pezizomycotina</taxon>
        <taxon>Sordariomycetes</taxon>
        <taxon>Xylariomycetidae</taxon>
        <taxon>Xylariales</taxon>
        <taxon>Xylariaceae</taxon>
        <taxon>Xylaria</taxon>
    </lineage>
</organism>
<evidence type="ECO:0000313" key="11">
    <source>
        <dbReference type="EMBL" id="KAF2967105.1"/>
    </source>
</evidence>
<keyword evidence="6" id="KW-0249">Electron transport</keyword>
<dbReference type="GO" id="GO:0005743">
    <property type="term" value="C:mitochondrial inner membrane"/>
    <property type="evidence" value="ECO:0007669"/>
    <property type="project" value="UniProtKB-SubCell"/>
</dbReference>
<dbReference type="PANTHER" id="PTHR12022:SF0">
    <property type="entry name" value="CYTOCHROME B-C1 COMPLEX SUBUNIT 7"/>
    <property type="match status" value="1"/>
</dbReference>
<dbReference type="GO" id="GO:0045275">
    <property type="term" value="C:respiratory chain complex III"/>
    <property type="evidence" value="ECO:0007669"/>
    <property type="project" value="InterPro"/>
</dbReference>
<dbReference type="InterPro" id="IPR036544">
    <property type="entry name" value="QCR7_sf"/>
</dbReference>
<dbReference type="Pfam" id="PF02271">
    <property type="entry name" value="UCR_14kD"/>
    <property type="match status" value="1"/>
</dbReference>
<evidence type="ECO:0000256" key="1">
    <source>
        <dbReference type="ARBA" id="ARBA00004443"/>
    </source>
</evidence>
<accession>A0A7C8IRC8</accession>
<keyword evidence="12" id="KW-1185">Reference proteome</keyword>
<name>A0A7C8IRC8_9PEZI</name>
<dbReference type="InterPro" id="IPR003197">
    <property type="entry name" value="QCR7"/>
</dbReference>
<keyword evidence="4" id="KW-0679">Respiratory chain</keyword>